<feature type="transmembrane region" description="Helical" evidence="1">
    <location>
        <begin position="141"/>
        <end position="165"/>
    </location>
</feature>
<proteinExistence type="predicted"/>
<dbReference type="Proteomes" id="UP001341840">
    <property type="component" value="Unassembled WGS sequence"/>
</dbReference>
<keyword evidence="1" id="KW-1133">Transmembrane helix</keyword>
<reference evidence="2 3" key="1">
    <citation type="journal article" date="2023" name="Plants (Basel)">
        <title>Bridging the Gap: Combining Genomics and Transcriptomics Approaches to Understand Stylosanthes scabra, an Orphan Legume from the Brazilian Caatinga.</title>
        <authorList>
            <person name="Ferreira-Neto J.R.C."/>
            <person name="da Silva M.D."/>
            <person name="Binneck E."/>
            <person name="de Melo N.F."/>
            <person name="da Silva R.H."/>
            <person name="de Melo A.L.T.M."/>
            <person name="Pandolfi V."/>
            <person name="Bustamante F.O."/>
            <person name="Brasileiro-Vidal A.C."/>
            <person name="Benko-Iseppon A.M."/>
        </authorList>
    </citation>
    <scope>NUCLEOTIDE SEQUENCE [LARGE SCALE GENOMIC DNA]</scope>
    <source>
        <tissue evidence="2">Leaves</tissue>
    </source>
</reference>
<protein>
    <recommendedName>
        <fullName evidence="4">CASP-like protein</fullName>
    </recommendedName>
</protein>
<evidence type="ECO:0000313" key="2">
    <source>
        <dbReference type="EMBL" id="MED6117089.1"/>
    </source>
</evidence>
<keyword evidence="1" id="KW-0812">Transmembrane</keyword>
<evidence type="ECO:0000256" key="1">
    <source>
        <dbReference type="SAM" id="Phobius"/>
    </source>
</evidence>
<feature type="transmembrane region" description="Helical" evidence="1">
    <location>
        <begin position="58"/>
        <end position="78"/>
    </location>
</feature>
<dbReference type="EMBL" id="JASCZI010004281">
    <property type="protein sequence ID" value="MED6117089.1"/>
    <property type="molecule type" value="Genomic_DNA"/>
</dbReference>
<feature type="transmembrane region" description="Helical" evidence="1">
    <location>
        <begin position="98"/>
        <end position="121"/>
    </location>
</feature>
<accession>A0ABU6QZH7</accession>
<name>A0ABU6QZH7_9FABA</name>
<organism evidence="2 3">
    <name type="scientific">Stylosanthes scabra</name>
    <dbReference type="NCBI Taxonomy" id="79078"/>
    <lineage>
        <taxon>Eukaryota</taxon>
        <taxon>Viridiplantae</taxon>
        <taxon>Streptophyta</taxon>
        <taxon>Embryophyta</taxon>
        <taxon>Tracheophyta</taxon>
        <taxon>Spermatophyta</taxon>
        <taxon>Magnoliopsida</taxon>
        <taxon>eudicotyledons</taxon>
        <taxon>Gunneridae</taxon>
        <taxon>Pentapetalae</taxon>
        <taxon>rosids</taxon>
        <taxon>fabids</taxon>
        <taxon>Fabales</taxon>
        <taxon>Fabaceae</taxon>
        <taxon>Papilionoideae</taxon>
        <taxon>50 kb inversion clade</taxon>
        <taxon>dalbergioids sensu lato</taxon>
        <taxon>Dalbergieae</taxon>
        <taxon>Pterocarpus clade</taxon>
        <taxon>Stylosanthes</taxon>
    </lineage>
</organism>
<evidence type="ECO:0000313" key="3">
    <source>
        <dbReference type="Proteomes" id="UP001341840"/>
    </source>
</evidence>
<gene>
    <name evidence="2" type="ORF">PIB30_106661</name>
</gene>
<comment type="caution">
    <text evidence="2">The sequence shown here is derived from an EMBL/GenBank/DDBJ whole genome shotgun (WGS) entry which is preliminary data.</text>
</comment>
<sequence length="171" mass="18744">MAVTELGPLEVTMFINLISMFAVLLTFSISVSYDLQQRQATSSVCLTGPATFKLQLSLMYQLASMATFLIGFSIPFALKVYISIARGLEIAQEIGNMLVGYSIPVSATFFFLGLSFLAVSIANVFEFWFGKLSCYDYLKSAFILTIIGSIIAFGLFAVAVIYAFVKKVQAE</sequence>
<keyword evidence="1" id="KW-0472">Membrane</keyword>
<evidence type="ECO:0008006" key="4">
    <source>
        <dbReference type="Google" id="ProtNLM"/>
    </source>
</evidence>
<keyword evidence="3" id="KW-1185">Reference proteome</keyword>
<feature type="transmembrane region" description="Helical" evidence="1">
    <location>
        <begin position="12"/>
        <end position="33"/>
    </location>
</feature>